<dbReference type="PROSITE" id="PS00061">
    <property type="entry name" value="ADH_SHORT"/>
    <property type="match status" value="1"/>
</dbReference>
<evidence type="ECO:0000256" key="2">
    <source>
        <dbReference type="ARBA" id="ARBA00022857"/>
    </source>
</evidence>
<dbReference type="AlphaFoldDB" id="A0A4Y9Z676"/>
<dbReference type="InterPro" id="IPR002347">
    <property type="entry name" value="SDR_fam"/>
</dbReference>
<evidence type="ECO:0000256" key="3">
    <source>
        <dbReference type="ARBA" id="ARBA00023002"/>
    </source>
</evidence>
<comment type="similarity">
    <text evidence="1 4">Belongs to the short-chain dehydrogenases/reductases (SDR) family.</text>
</comment>
<dbReference type="PANTHER" id="PTHR43976:SF16">
    <property type="entry name" value="SHORT-CHAIN DEHYDROGENASE_REDUCTASE FAMILY PROTEIN"/>
    <property type="match status" value="1"/>
</dbReference>
<dbReference type="GO" id="GO:0016491">
    <property type="term" value="F:oxidoreductase activity"/>
    <property type="evidence" value="ECO:0007669"/>
    <property type="project" value="UniProtKB-KW"/>
</dbReference>
<keyword evidence="3" id="KW-0560">Oxidoreductase</keyword>
<evidence type="ECO:0000256" key="1">
    <source>
        <dbReference type="ARBA" id="ARBA00006484"/>
    </source>
</evidence>
<evidence type="ECO:0000313" key="6">
    <source>
        <dbReference type="EMBL" id="TFY70245.1"/>
    </source>
</evidence>
<dbReference type="PANTHER" id="PTHR43976">
    <property type="entry name" value="SHORT CHAIN DEHYDROGENASE"/>
    <property type="match status" value="1"/>
</dbReference>
<reference evidence="6 7" key="1">
    <citation type="submission" date="2019-02" db="EMBL/GenBank/DDBJ databases">
        <title>Genome sequencing of the rare red list fungi Dentipellis fragilis.</title>
        <authorList>
            <person name="Buettner E."/>
            <person name="Kellner H."/>
        </authorList>
    </citation>
    <scope>NUCLEOTIDE SEQUENCE [LARGE SCALE GENOMIC DNA]</scope>
    <source>
        <strain evidence="6 7">DSM 105465</strain>
    </source>
</reference>
<dbReference type="InterPro" id="IPR057326">
    <property type="entry name" value="KR_dom"/>
</dbReference>
<dbReference type="STRING" id="205917.A0A4Y9Z676"/>
<dbReference type="Gene3D" id="3.40.50.720">
    <property type="entry name" value="NAD(P)-binding Rossmann-like Domain"/>
    <property type="match status" value="1"/>
</dbReference>
<organism evidence="6 7">
    <name type="scientific">Dentipellis fragilis</name>
    <dbReference type="NCBI Taxonomy" id="205917"/>
    <lineage>
        <taxon>Eukaryota</taxon>
        <taxon>Fungi</taxon>
        <taxon>Dikarya</taxon>
        <taxon>Basidiomycota</taxon>
        <taxon>Agaricomycotina</taxon>
        <taxon>Agaricomycetes</taxon>
        <taxon>Russulales</taxon>
        <taxon>Hericiaceae</taxon>
        <taxon>Dentipellis</taxon>
    </lineage>
</organism>
<comment type="caution">
    <text evidence="6">The sequence shown here is derived from an EMBL/GenBank/DDBJ whole genome shotgun (WGS) entry which is preliminary data.</text>
</comment>
<feature type="domain" description="Ketoreductase" evidence="5">
    <location>
        <begin position="4"/>
        <end position="179"/>
    </location>
</feature>
<dbReference type="Pfam" id="PF00106">
    <property type="entry name" value="adh_short"/>
    <property type="match status" value="1"/>
</dbReference>
<evidence type="ECO:0000313" key="7">
    <source>
        <dbReference type="Proteomes" id="UP000298327"/>
    </source>
</evidence>
<accession>A0A4Y9Z676</accession>
<name>A0A4Y9Z676_9AGAM</name>
<proteinExistence type="inferred from homology"/>
<dbReference type="InterPro" id="IPR036291">
    <property type="entry name" value="NAD(P)-bd_dom_sf"/>
</dbReference>
<dbReference type="CDD" id="cd05374">
    <property type="entry name" value="17beta-HSD-like_SDR_c"/>
    <property type="match status" value="1"/>
</dbReference>
<dbReference type="SUPFAM" id="SSF51735">
    <property type="entry name" value="NAD(P)-binding Rossmann-fold domains"/>
    <property type="match status" value="1"/>
</dbReference>
<evidence type="ECO:0000259" key="5">
    <source>
        <dbReference type="SMART" id="SM00822"/>
    </source>
</evidence>
<dbReference type="OrthoDB" id="1274115at2759"/>
<dbReference type="SMART" id="SM00822">
    <property type="entry name" value="PKS_KR"/>
    <property type="match status" value="1"/>
</dbReference>
<keyword evidence="2" id="KW-0521">NADP</keyword>
<dbReference type="InterPro" id="IPR020904">
    <property type="entry name" value="Sc_DH/Rdtase_CS"/>
</dbReference>
<dbReference type="InterPro" id="IPR051911">
    <property type="entry name" value="SDR_oxidoreductase"/>
</dbReference>
<keyword evidence="7" id="KW-1185">Reference proteome</keyword>
<dbReference type="PRINTS" id="PR00081">
    <property type="entry name" value="GDHRDH"/>
</dbReference>
<sequence>MSPRVWLITGANSGLGLALAEYALSQGDHVIAAARSVSKLPASVKAADPLQLDMDWSQDEIKAAGLKALAIHGHIDILVNMAGYGLESPVEEMKAKDLERQFQTNLFAPIYLTQALLPSFRARKSGTIMNVSSIASVYPGPGFSGYCSSKAALDSVSEALAEEVAPWNIRVLIVQPGFFPTNWFATAAAGGEEARAAAAAKDANAGESVYKDLYGAGEKLPTFHLQKRWIGEVPKAAQRMYEAATGTGMAEGLHPKWMRVLLGVDCGEKYRGVVEKLQGNIDAMEPIWRSTDIDPKKMDEMRKAAGIVD</sequence>
<dbReference type="EMBL" id="SEOQ01000113">
    <property type="protein sequence ID" value="TFY70245.1"/>
    <property type="molecule type" value="Genomic_DNA"/>
</dbReference>
<protein>
    <recommendedName>
        <fullName evidence="5">Ketoreductase domain-containing protein</fullName>
    </recommendedName>
</protein>
<dbReference type="PRINTS" id="PR00080">
    <property type="entry name" value="SDRFAMILY"/>
</dbReference>
<dbReference type="Proteomes" id="UP000298327">
    <property type="component" value="Unassembled WGS sequence"/>
</dbReference>
<evidence type="ECO:0000256" key="4">
    <source>
        <dbReference type="RuleBase" id="RU000363"/>
    </source>
</evidence>
<gene>
    <name evidence="6" type="ORF">EVG20_g2751</name>
</gene>